<accession>A0A4R7FMK1</accession>
<feature type="transmembrane region" description="Helical" evidence="1">
    <location>
        <begin position="12"/>
        <end position="34"/>
    </location>
</feature>
<keyword evidence="1" id="KW-0472">Membrane</keyword>
<evidence type="ECO:0000256" key="1">
    <source>
        <dbReference type="SAM" id="Phobius"/>
    </source>
</evidence>
<comment type="caution">
    <text evidence="2">The sequence shown here is derived from an EMBL/GenBank/DDBJ whole genome shotgun (WGS) entry which is preliminary data.</text>
</comment>
<sequence length="39" mass="4006">MSEVQVVVVHVPLLLIATVVLGSVIGAGVALLAVRAVRR</sequence>
<protein>
    <submittedName>
        <fullName evidence="2">Uncharacterized protein</fullName>
    </submittedName>
</protein>
<proteinExistence type="predicted"/>
<keyword evidence="1" id="KW-1133">Transmembrane helix</keyword>
<evidence type="ECO:0000313" key="2">
    <source>
        <dbReference type="EMBL" id="TDS77702.1"/>
    </source>
</evidence>
<dbReference type="Proteomes" id="UP000295344">
    <property type="component" value="Unassembled WGS sequence"/>
</dbReference>
<dbReference type="EMBL" id="SOAM01000002">
    <property type="protein sequence ID" value="TDS77702.1"/>
    <property type="molecule type" value="Genomic_DNA"/>
</dbReference>
<reference evidence="2 3" key="1">
    <citation type="submission" date="2019-03" db="EMBL/GenBank/DDBJ databases">
        <title>Genomic Encyclopedia of Archaeal and Bacterial Type Strains, Phase II (KMG-II): from individual species to whole genera.</title>
        <authorList>
            <person name="Goeker M."/>
        </authorList>
    </citation>
    <scope>NUCLEOTIDE SEQUENCE [LARGE SCALE GENOMIC DNA]</scope>
    <source>
        <strain evidence="2 3">DSM 24782</strain>
    </source>
</reference>
<name>A0A4R7FMK1_9MICO</name>
<dbReference type="AlphaFoldDB" id="A0A4R7FMK1"/>
<evidence type="ECO:0000313" key="3">
    <source>
        <dbReference type="Proteomes" id="UP000295344"/>
    </source>
</evidence>
<keyword evidence="3" id="KW-1185">Reference proteome</keyword>
<gene>
    <name evidence="2" type="ORF">CLV52_2662</name>
</gene>
<keyword evidence="1" id="KW-0812">Transmembrane</keyword>
<organism evidence="2 3">
    <name type="scientific">Amnibacterium kyonggiense</name>
    <dbReference type="NCBI Taxonomy" id="595671"/>
    <lineage>
        <taxon>Bacteria</taxon>
        <taxon>Bacillati</taxon>
        <taxon>Actinomycetota</taxon>
        <taxon>Actinomycetes</taxon>
        <taxon>Micrococcales</taxon>
        <taxon>Microbacteriaceae</taxon>
        <taxon>Amnibacterium</taxon>
    </lineage>
</organism>